<dbReference type="Proteomes" id="UP000003082">
    <property type="component" value="Unassembled WGS sequence"/>
</dbReference>
<dbReference type="EMBL" id="ACFU01000005">
    <property type="protein sequence ID" value="EEF14665.1"/>
    <property type="molecule type" value="Genomic_DNA"/>
</dbReference>
<reference evidence="1 2" key="1">
    <citation type="submission" date="2008-08" db="EMBL/GenBank/DDBJ databases">
        <authorList>
            <person name="Madupu R."/>
            <person name="Durkin A.S."/>
            <person name="Torralba M."/>
            <person name="Methe B."/>
            <person name="Sutton G.G."/>
            <person name="Strausberg R.L."/>
            <person name="Nelson K.E."/>
        </authorList>
    </citation>
    <scope>NUCLEOTIDE SEQUENCE [LARGE SCALE GENOMIC DNA]</scope>
    <source>
        <strain evidence="1 2">RM3267</strain>
    </source>
</reference>
<dbReference type="STRING" id="553218.CAMRE0001_1376"/>
<proteinExistence type="predicted"/>
<keyword evidence="2" id="KW-1185">Reference proteome</keyword>
<evidence type="ECO:0000313" key="1">
    <source>
        <dbReference type="EMBL" id="EEF14665.1"/>
    </source>
</evidence>
<organism evidence="1 2">
    <name type="scientific">Campylobacter rectus RM3267</name>
    <dbReference type="NCBI Taxonomy" id="553218"/>
    <lineage>
        <taxon>Bacteria</taxon>
        <taxon>Pseudomonadati</taxon>
        <taxon>Campylobacterota</taxon>
        <taxon>Epsilonproteobacteria</taxon>
        <taxon>Campylobacterales</taxon>
        <taxon>Campylobacteraceae</taxon>
        <taxon>Campylobacter</taxon>
    </lineage>
</organism>
<protein>
    <submittedName>
        <fullName evidence="1">Uncharacterized protein</fullName>
    </submittedName>
</protein>
<sequence>MLLCRGVLRQRANGLQGRREDFYDLQRRLCRGERGVGVFLKGYVASQASSSRASALRACKPSFKCACNMLKLAKQGR</sequence>
<dbReference type="AlphaFoldDB" id="B9D061"/>
<gene>
    <name evidence="1" type="ORF">CAMRE0001_1376</name>
</gene>
<name>B9D061_CAMRE</name>
<evidence type="ECO:0000313" key="2">
    <source>
        <dbReference type="Proteomes" id="UP000003082"/>
    </source>
</evidence>
<accession>B9D061</accession>
<comment type="caution">
    <text evidence="1">The sequence shown here is derived from an EMBL/GenBank/DDBJ whole genome shotgun (WGS) entry which is preliminary data.</text>
</comment>